<evidence type="ECO:0000313" key="1">
    <source>
        <dbReference type="EMBL" id="KIK39176.1"/>
    </source>
</evidence>
<proteinExistence type="predicted"/>
<dbReference type="Proteomes" id="UP000054485">
    <property type="component" value="Unassembled WGS sequence"/>
</dbReference>
<dbReference type="OrthoDB" id="10448467at2759"/>
<organism evidence="1 2">
    <name type="scientific">Suillus luteus UH-Slu-Lm8-n1</name>
    <dbReference type="NCBI Taxonomy" id="930992"/>
    <lineage>
        <taxon>Eukaryota</taxon>
        <taxon>Fungi</taxon>
        <taxon>Dikarya</taxon>
        <taxon>Basidiomycota</taxon>
        <taxon>Agaricomycotina</taxon>
        <taxon>Agaricomycetes</taxon>
        <taxon>Agaricomycetidae</taxon>
        <taxon>Boletales</taxon>
        <taxon>Suillineae</taxon>
        <taxon>Suillaceae</taxon>
        <taxon>Suillus</taxon>
    </lineage>
</organism>
<dbReference type="InParanoid" id="A0A0D0ABM9"/>
<name>A0A0D0ABM9_9AGAM</name>
<reference evidence="1 2" key="1">
    <citation type="submission" date="2014-04" db="EMBL/GenBank/DDBJ databases">
        <authorList>
            <consortium name="DOE Joint Genome Institute"/>
            <person name="Kuo A."/>
            <person name="Ruytinx J."/>
            <person name="Rineau F."/>
            <person name="Colpaert J."/>
            <person name="Kohler A."/>
            <person name="Nagy L.G."/>
            <person name="Floudas D."/>
            <person name="Copeland A."/>
            <person name="Barry K.W."/>
            <person name="Cichocki N."/>
            <person name="Veneault-Fourrey C."/>
            <person name="LaButti K."/>
            <person name="Lindquist E.A."/>
            <person name="Lipzen A."/>
            <person name="Lundell T."/>
            <person name="Morin E."/>
            <person name="Murat C."/>
            <person name="Sun H."/>
            <person name="Tunlid A."/>
            <person name="Henrissat B."/>
            <person name="Grigoriev I.V."/>
            <person name="Hibbett D.S."/>
            <person name="Martin F."/>
            <person name="Nordberg H.P."/>
            <person name="Cantor M.N."/>
            <person name="Hua S.X."/>
        </authorList>
    </citation>
    <scope>NUCLEOTIDE SEQUENCE [LARGE SCALE GENOMIC DNA]</scope>
    <source>
        <strain evidence="1 2">UH-Slu-Lm8-n1</strain>
    </source>
</reference>
<gene>
    <name evidence="1" type="ORF">CY34DRAFT_808555</name>
</gene>
<accession>A0A0D0ABM9</accession>
<reference evidence="2" key="2">
    <citation type="submission" date="2015-01" db="EMBL/GenBank/DDBJ databases">
        <title>Evolutionary Origins and Diversification of the Mycorrhizal Mutualists.</title>
        <authorList>
            <consortium name="DOE Joint Genome Institute"/>
            <consortium name="Mycorrhizal Genomics Consortium"/>
            <person name="Kohler A."/>
            <person name="Kuo A."/>
            <person name="Nagy L.G."/>
            <person name="Floudas D."/>
            <person name="Copeland A."/>
            <person name="Barry K.W."/>
            <person name="Cichocki N."/>
            <person name="Veneault-Fourrey C."/>
            <person name="LaButti K."/>
            <person name="Lindquist E.A."/>
            <person name="Lipzen A."/>
            <person name="Lundell T."/>
            <person name="Morin E."/>
            <person name="Murat C."/>
            <person name="Riley R."/>
            <person name="Ohm R."/>
            <person name="Sun H."/>
            <person name="Tunlid A."/>
            <person name="Henrissat B."/>
            <person name="Grigoriev I.V."/>
            <person name="Hibbett D.S."/>
            <person name="Martin F."/>
        </authorList>
    </citation>
    <scope>NUCLEOTIDE SEQUENCE [LARGE SCALE GENOMIC DNA]</scope>
    <source>
        <strain evidence="2">UH-Slu-Lm8-n1</strain>
    </source>
</reference>
<protein>
    <submittedName>
        <fullName evidence="1">Uncharacterized protein</fullName>
    </submittedName>
</protein>
<keyword evidence="2" id="KW-1185">Reference proteome</keyword>
<dbReference type="HOGENOM" id="CLU_2484820_0_0_1"/>
<sequence length="87" mass="9912">MQQILSLLAPQMRSQNSVFRDDMLSAGYADDHPVSPLQTDERPKTLTTAEFKLHLELMEPYDSLSAVFKSVFNLHRYGLTLQEQISA</sequence>
<evidence type="ECO:0000313" key="2">
    <source>
        <dbReference type="Proteomes" id="UP000054485"/>
    </source>
</evidence>
<dbReference type="EMBL" id="KN835355">
    <property type="protein sequence ID" value="KIK39176.1"/>
    <property type="molecule type" value="Genomic_DNA"/>
</dbReference>
<dbReference type="AlphaFoldDB" id="A0A0D0ABM9"/>